<sequence>MNKRNIKRLRYLDSKGALHSNGIEYGKGEKYWKTNYSPNYSLVENCTQLQNLLNKEEQQYHTLMKEINMLQKQKDLLQWHICNNVKKLSMKKSEKKIKEESRSKLDIKLKSLKGRTRIYKFEHDILEEEVNKMEKEFEKKIDRKNDIEIKFNEWINKKEEYLRDITQERVSAFRERKKRQIQLRKLLLIMKQEDNKNYNMEFLHKCENNLMNEICNYRKYKTYETKIAMDLISAHPVNNIDAS</sequence>
<dbReference type="VEuPathDB" id="PlasmoDB:PocGH01_04014900"/>
<organism evidence="3 4">
    <name type="scientific">Plasmodium ovale curtisi</name>
    <dbReference type="NCBI Taxonomy" id="864141"/>
    <lineage>
        <taxon>Eukaryota</taxon>
        <taxon>Sar</taxon>
        <taxon>Alveolata</taxon>
        <taxon>Apicomplexa</taxon>
        <taxon>Aconoidasida</taxon>
        <taxon>Haemosporida</taxon>
        <taxon>Plasmodiidae</taxon>
        <taxon>Plasmodium</taxon>
        <taxon>Plasmodium (Plasmodium)</taxon>
    </lineage>
</organism>
<reference evidence="3" key="1">
    <citation type="submission" date="2016-05" db="EMBL/GenBank/DDBJ databases">
        <authorList>
            <person name="Lavstsen T."/>
            <person name="Jespersen J.S."/>
        </authorList>
    </citation>
    <scope>NUCLEOTIDE SEQUENCE [LARGE SCALE GENOMIC DNA]</scope>
</reference>
<feature type="coiled-coil region" evidence="1">
    <location>
        <begin position="46"/>
        <end position="73"/>
    </location>
</feature>
<dbReference type="EMBL" id="FLQU01000085">
    <property type="protein sequence ID" value="SBS80595.1"/>
    <property type="molecule type" value="Genomic_DNA"/>
</dbReference>
<dbReference type="AlphaFoldDB" id="A0A1A8VNU5"/>
<dbReference type="EMBL" id="FLQV01000100">
    <property type="protein sequence ID" value="SBS81320.1"/>
    <property type="molecule type" value="Genomic_DNA"/>
</dbReference>
<evidence type="ECO:0000313" key="3">
    <source>
        <dbReference type="EMBL" id="SBS81320.1"/>
    </source>
</evidence>
<dbReference type="Proteomes" id="UP000078560">
    <property type="component" value="Unassembled WGS sequence"/>
</dbReference>
<evidence type="ECO:0000256" key="1">
    <source>
        <dbReference type="SAM" id="Coils"/>
    </source>
</evidence>
<name>A0A1A8VNU5_PLAOA</name>
<reference evidence="4 5" key="2">
    <citation type="submission" date="2016-05" db="EMBL/GenBank/DDBJ databases">
        <authorList>
            <person name="Naeem Raeece"/>
        </authorList>
    </citation>
    <scope>NUCLEOTIDE SEQUENCE [LARGE SCALE GENOMIC DNA]</scope>
</reference>
<gene>
    <name evidence="3" type="ORF">POVCU1_005260</name>
    <name evidence="2" type="ORF">POVCU2_0006140</name>
</gene>
<evidence type="ECO:0000313" key="2">
    <source>
        <dbReference type="EMBL" id="SBS80595.1"/>
    </source>
</evidence>
<protein>
    <submittedName>
        <fullName evidence="3">Uncharacterized protein</fullName>
    </submittedName>
</protein>
<evidence type="ECO:0000313" key="4">
    <source>
        <dbReference type="Proteomes" id="UP000078546"/>
    </source>
</evidence>
<proteinExistence type="predicted"/>
<evidence type="ECO:0000313" key="5">
    <source>
        <dbReference type="Proteomes" id="UP000078560"/>
    </source>
</evidence>
<dbReference type="Proteomes" id="UP000078546">
    <property type="component" value="Unassembled WGS sequence"/>
</dbReference>
<feature type="coiled-coil region" evidence="1">
    <location>
        <begin position="123"/>
        <end position="150"/>
    </location>
</feature>
<keyword evidence="1" id="KW-0175">Coiled coil</keyword>
<accession>A0A1A8VNU5</accession>